<dbReference type="InterPro" id="IPR044005">
    <property type="entry name" value="DZR_2"/>
</dbReference>
<sequence>MTLSRIVREGAGAAARGLLDFALPPRCPSCGIIVPDPHRFCLACWNGLHFLGAPCCVRCGLPFDFDAGIDSECAGCLADPPPFDRLRAAVAYGDIARKVALKLKYSGRPGVAETLAALMVRHLAAADDEALLVPVPLHRWRIWSRGYNQSALIADALSTRTGTACAKELLRRDRHTPPLRGLGRRERADAVRGVFALAQGAAETINGRRIVLVDDVFTTGATVGACARALKRGGAARVDILCWARVVKSEDG</sequence>
<evidence type="ECO:0000313" key="5">
    <source>
        <dbReference type="Proteomes" id="UP000241167"/>
    </source>
</evidence>
<evidence type="ECO:0000259" key="2">
    <source>
        <dbReference type="Pfam" id="PF00156"/>
    </source>
</evidence>
<keyword evidence="5" id="KW-1185">Reference proteome</keyword>
<protein>
    <recommendedName>
        <fullName evidence="6">Amidophosphoribosyltransferase</fullName>
    </recommendedName>
</protein>
<dbReference type="InterPro" id="IPR029057">
    <property type="entry name" value="PRTase-like"/>
</dbReference>
<dbReference type="PANTHER" id="PTHR47505:SF1">
    <property type="entry name" value="DNA UTILIZATION PROTEIN YHGH"/>
    <property type="match status" value="1"/>
</dbReference>
<dbReference type="Pfam" id="PF00156">
    <property type="entry name" value="Pribosyltran"/>
    <property type="match status" value="1"/>
</dbReference>
<gene>
    <name evidence="4" type="ORF">C7I55_14265</name>
</gene>
<evidence type="ECO:0000259" key="3">
    <source>
        <dbReference type="Pfam" id="PF18912"/>
    </source>
</evidence>
<evidence type="ECO:0008006" key="6">
    <source>
        <dbReference type="Google" id="ProtNLM"/>
    </source>
</evidence>
<dbReference type="OrthoDB" id="9779910at2"/>
<evidence type="ECO:0000256" key="1">
    <source>
        <dbReference type="ARBA" id="ARBA00008007"/>
    </source>
</evidence>
<comment type="similarity">
    <text evidence="1">Belongs to the ComF/GntX family.</text>
</comment>
<feature type="domain" description="Phosphoribosyltransferase" evidence="2">
    <location>
        <begin position="178"/>
        <end position="243"/>
    </location>
</feature>
<dbReference type="CDD" id="cd06223">
    <property type="entry name" value="PRTases_typeI"/>
    <property type="match status" value="1"/>
</dbReference>
<dbReference type="Proteomes" id="UP000241167">
    <property type="component" value="Unassembled WGS sequence"/>
</dbReference>
<dbReference type="PANTHER" id="PTHR47505">
    <property type="entry name" value="DNA UTILIZATION PROTEIN YHGH"/>
    <property type="match status" value="1"/>
</dbReference>
<name>A0A2P7QP45_9SPHN</name>
<evidence type="ECO:0000313" key="4">
    <source>
        <dbReference type="EMBL" id="PSJ39742.1"/>
    </source>
</evidence>
<comment type="caution">
    <text evidence="4">The sequence shown here is derived from an EMBL/GenBank/DDBJ whole genome shotgun (WGS) entry which is preliminary data.</text>
</comment>
<dbReference type="Gene3D" id="3.40.50.2020">
    <property type="match status" value="1"/>
</dbReference>
<dbReference type="InterPro" id="IPR051910">
    <property type="entry name" value="ComF/GntX_DNA_util-trans"/>
</dbReference>
<dbReference type="EMBL" id="PXYI01000004">
    <property type="protein sequence ID" value="PSJ39742.1"/>
    <property type="molecule type" value="Genomic_DNA"/>
</dbReference>
<dbReference type="RefSeq" id="WP_106513638.1">
    <property type="nucleotide sequence ID" value="NZ_PXYI01000004.1"/>
</dbReference>
<proteinExistence type="inferred from homology"/>
<reference evidence="4 5" key="1">
    <citation type="submission" date="2018-03" db="EMBL/GenBank/DDBJ databases">
        <title>The draft genome of Sphingosinicella sp. GL-C-18.</title>
        <authorList>
            <person name="Liu L."/>
            <person name="Li L."/>
            <person name="Liang L."/>
            <person name="Zhang X."/>
            <person name="Wang T."/>
        </authorList>
    </citation>
    <scope>NUCLEOTIDE SEQUENCE [LARGE SCALE GENOMIC DNA]</scope>
    <source>
        <strain evidence="4 5">GL-C-18</strain>
    </source>
</reference>
<dbReference type="Pfam" id="PF18912">
    <property type="entry name" value="DZR_2"/>
    <property type="match status" value="1"/>
</dbReference>
<feature type="domain" description="Double zinc ribbon" evidence="3">
    <location>
        <begin position="18"/>
        <end position="76"/>
    </location>
</feature>
<accession>A0A2P7QP45</accession>
<organism evidence="4 5">
    <name type="scientific">Allosphingosinicella deserti</name>
    <dbReference type="NCBI Taxonomy" id="2116704"/>
    <lineage>
        <taxon>Bacteria</taxon>
        <taxon>Pseudomonadati</taxon>
        <taxon>Pseudomonadota</taxon>
        <taxon>Alphaproteobacteria</taxon>
        <taxon>Sphingomonadales</taxon>
        <taxon>Sphingomonadaceae</taxon>
        <taxon>Allosphingosinicella</taxon>
    </lineage>
</organism>
<dbReference type="SUPFAM" id="SSF53271">
    <property type="entry name" value="PRTase-like"/>
    <property type="match status" value="1"/>
</dbReference>
<dbReference type="AlphaFoldDB" id="A0A2P7QP45"/>
<dbReference type="InterPro" id="IPR000836">
    <property type="entry name" value="PRTase_dom"/>
</dbReference>